<dbReference type="InterPro" id="IPR044880">
    <property type="entry name" value="NCX_ion-bd_dom_sf"/>
</dbReference>
<evidence type="ECO:0000256" key="3">
    <source>
        <dbReference type="ARBA" id="ARBA00022989"/>
    </source>
</evidence>
<organism evidence="7 8">
    <name type="scientific">Crenobacter oryzisoli</name>
    <dbReference type="NCBI Taxonomy" id="3056844"/>
    <lineage>
        <taxon>Bacteria</taxon>
        <taxon>Pseudomonadati</taxon>
        <taxon>Pseudomonadota</taxon>
        <taxon>Betaproteobacteria</taxon>
        <taxon>Neisseriales</taxon>
        <taxon>Neisseriaceae</taxon>
        <taxon>Crenobacter</taxon>
    </lineage>
</organism>
<dbReference type="Proteomes" id="UP001168540">
    <property type="component" value="Unassembled WGS sequence"/>
</dbReference>
<feature type="transmembrane region" description="Helical" evidence="5">
    <location>
        <begin position="244"/>
        <end position="266"/>
    </location>
</feature>
<comment type="caution">
    <text evidence="7">The sequence shown here is derived from an EMBL/GenBank/DDBJ whole genome shotgun (WGS) entry which is preliminary data.</text>
</comment>
<evidence type="ECO:0000256" key="1">
    <source>
        <dbReference type="ARBA" id="ARBA00004141"/>
    </source>
</evidence>
<feature type="transmembrane region" description="Helical" evidence="5">
    <location>
        <begin position="161"/>
        <end position="180"/>
    </location>
</feature>
<evidence type="ECO:0000313" key="8">
    <source>
        <dbReference type="Proteomes" id="UP001168540"/>
    </source>
</evidence>
<protein>
    <submittedName>
        <fullName evidence="7">Calcium:proton antiporter</fullName>
    </submittedName>
</protein>
<keyword evidence="2 5" id="KW-0812">Transmembrane</keyword>
<feature type="domain" description="Sodium/calcium exchanger membrane region" evidence="6">
    <location>
        <begin position="38"/>
        <end position="184"/>
    </location>
</feature>
<dbReference type="InterPro" id="IPR004837">
    <property type="entry name" value="NaCa_Exmemb"/>
</dbReference>
<dbReference type="PANTHER" id="PTHR37958">
    <property type="entry name" value="SODIUM-POTASSIUM/PROTON ANTIPORTER CHAA"/>
    <property type="match status" value="1"/>
</dbReference>
<feature type="domain" description="Sodium/calcium exchanger membrane region" evidence="6">
    <location>
        <begin position="216"/>
        <end position="356"/>
    </location>
</feature>
<evidence type="ECO:0000313" key="7">
    <source>
        <dbReference type="EMBL" id="MDN0073607.1"/>
    </source>
</evidence>
<feature type="transmembrane region" description="Helical" evidence="5">
    <location>
        <begin position="218"/>
        <end position="238"/>
    </location>
</feature>
<feature type="transmembrane region" description="Helical" evidence="5">
    <location>
        <begin position="316"/>
        <end position="333"/>
    </location>
</feature>
<feature type="transmembrane region" description="Helical" evidence="5">
    <location>
        <begin position="135"/>
        <end position="155"/>
    </location>
</feature>
<evidence type="ECO:0000256" key="4">
    <source>
        <dbReference type="ARBA" id="ARBA00023136"/>
    </source>
</evidence>
<dbReference type="InterPro" id="IPR052946">
    <property type="entry name" value="Alkaline_pH_Ca-Antiporter"/>
</dbReference>
<dbReference type="Pfam" id="PF01699">
    <property type="entry name" value="Na_Ca_ex"/>
    <property type="match status" value="2"/>
</dbReference>
<evidence type="ECO:0000256" key="5">
    <source>
        <dbReference type="SAM" id="Phobius"/>
    </source>
</evidence>
<keyword evidence="3 5" id="KW-1133">Transmembrane helix</keyword>
<dbReference type="EMBL" id="JAUEDK010000002">
    <property type="protein sequence ID" value="MDN0073607.1"/>
    <property type="molecule type" value="Genomic_DNA"/>
</dbReference>
<evidence type="ECO:0000256" key="2">
    <source>
        <dbReference type="ARBA" id="ARBA00022692"/>
    </source>
</evidence>
<proteinExistence type="predicted"/>
<feature type="transmembrane region" description="Helical" evidence="5">
    <location>
        <begin position="103"/>
        <end position="123"/>
    </location>
</feature>
<sequence length="360" mass="37728">MPLLKQEKSLLFAALIAGAGFALEHSLLEGGRLLAGACALALLAVIIGVALRVAHHAEMLAEKLGEPYGTMILTLAAVAVEVVILAIMMLAGGSPTLARDTVYSALMLDINGILGIAAIIGGLKHGEQPYNLDSGNSYVSMLLVAVGVSMFVPEFVPHDKWQAFSAFNIVAMLVLYGLFLKMQTGRHSYFFSYSQPNKAHDEGEHDAATIRTGRHAGLLLASIVLIGVLSELMAAFLGKGLEGSGLPAIIPAIVVALISASPEILTAMRAALDNRMQAVLNIALGASLATVVLTIPVIEGIALYTGQPIEMGMTPIQTTLMLLTLLVASINLNDGETNAIEGYTHAALFATFLFLSGIGL</sequence>
<reference evidence="7" key="1">
    <citation type="submission" date="2023-06" db="EMBL/GenBank/DDBJ databases">
        <authorList>
            <person name="Zhang S."/>
        </authorList>
    </citation>
    <scope>NUCLEOTIDE SEQUENCE</scope>
    <source>
        <strain evidence="7">SG2303</strain>
    </source>
</reference>
<dbReference type="PANTHER" id="PTHR37958:SF1">
    <property type="entry name" value="SODIUM-POTASSIUM_PROTON ANTIPORTER CHAA"/>
    <property type="match status" value="1"/>
</dbReference>
<keyword evidence="8" id="KW-1185">Reference proteome</keyword>
<accession>A0ABT7XIK8</accession>
<feature type="transmembrane region" description="Helical" evidence="5">
    <location>
        <begin position="72"/>
        <end position="91"/>
    </location>
</feature>
<feature type="transmembrane region" description="Helical" evidence="5">
    <location>
        <begin position="278"/>
        <end position="304"/>
    </location>
</feature>
<dbReference type="RefSeq" id="WP_289828136.1">
    <property type="nucleotide sequence ID" value="NZ_JAUEDK010000002.1"/>
</dbReference>
<feature type="transmembrane region" description="Helical" evidence="5">
    <location>
        <begin position="340"/>
        <end position="359"/>
    </location>
</feature>
<comment type="subcellular location">
    <subcellularLocation>
        <location evidence="1">Membrane</location>
        <topology evidence="1">Multi-pass membrane protein</topology>
    </subcellularLocation>
</comment>
<dbReference type="Gene3D" id="1.20.1420.30">
    <property type="entry name" value="NCX, central ion-binding region"/>
    <property type="match status" value="1"/>
</dbReference>
<gene>
    <name evidence="7" type="ORF">QU481_01700</name>
</gene>
<feature type="transmembrane region" description="Helical" evidence="5">
    <location>
        <begin position="32"/>
        <end position="51"/>
    </location>
</feature>
<evidence type="ECO:0000259" key="6">
    <source>
        <dbReference type="Pfam" id="PF01699"/>
    </source>
</evidence>
<name>A0ABT7XIK8_9NEIS</name>
<keyword evidence="4 5" id="KW-0472">Membrane</keyword>